<reference evidence="3 4" key="1">
    <citation type="journal article" date="2021" name="Elife">
        <title>Chloroplast acquisition without the gene transfer in kleptoplastic sea slugs, Plakobranchus ocellatus.</title>
        <authorList>
            <person name="Maeda T."/>
            <person name="Takahashi S."/>
            <person name="Yoshida T."/>
            <person name="Shimamura S."/>
            <person name="Takaki Y."/>
            <person name="Nagai Y."/>
            <person name="Toyoda A."/>
            <person name="Suzuki Y."/>
            <person name="Arimoto A."/>
            <person name="Ishii H."/>
            <person name="Satoh N."/>
            <person name="Nishiyama T."/>
            <person name="Hasebe M."/>
            <person name="Maruyama T."/>
            <person name="Minagawa J."/>
            <person name="Obokata J."/>
            <person name="Shigenobu S."/>
        </authorList>
    </citation>
    <scope>NUCLEOTIDE SEQUENCE [LARGE SCALE GENOMIC DNA]</scope>
</reference>
<feature type="region of interest" description="Disordered" evidence="1">
    <location>
        <begin position="20"/>
        <end position="40"/>
    </location>
</feature>
<dbReference type="PANTHER" id="PTHR10164:SF4">
    <property type="entry name" value="GH23156P"/>
    <property type="match status" value="1"/>
</dbReference>
<evidence type="ECO:0000313" key="3">
    <source>
        <dbReference type="EMBL" id="GFO12836.1"/>
    </source>
</evidence>
<dbReference type="SMART" id="SM01237">
    <property type="entry name" value="ICA69"/>
    <property type="match status" value="1"/>
</dbReference>
<feature type="compositionally biased region" description="Low complexity" evidence="1">
    <location>
        <begin position="101"/>
        <end position="123"/>
    </location>
</feature>
<evidence type="ECO:0000313" key="4">
    <source>
        <dbReference type="Proteomes" id="UP000735302"/>
    </source>
</evidence>
<dbReference type="InterPro" id="IPR006723">
    <property type="entry name" value="Islet_autoAg_Ica1_C"/>
</dbReference>
<dbReference type="GO" id="GO:0005794">
    <property type="term" value="C:Golgi apparatus"/>
    <property type="evidence" value="ECO:0007669"/>
    <property type="project" value="TreeGrafter"/>
</dbReference>
<dbReference type="PANTHER" id="PTHR10164">
    <property type="entry name" value="ISLET CELL AUTOANTIGEN 1"/>
    <property type="match status" value="1"/>
</dbReference>
<name>A0AAV4ANU9_9GAST</name>
<dbReference type="Proteomes" id="UP000735302">
    <property type="component" value="Unassembled WGS sequence"/>
</dbReference>
<feature type="domain" description="Islet cell autoantigen Ica1 C-terminal" evidence="2">
    <location>
        <begin position="5"/>
        <end position="203"/>
    </location>
</feature>
<organism evidence="3 4">
    <name type="scientific">Plakobranchus ocellatus</name>
    <dbReference type="NCBI Taxonomy" id="259542"/>
    <lineage>
        <taxon>Eukaryota</taxon>
        <taxon>Metazoa</taxon>
        <taxon>Spiralia</taxon>
        <taxon>Lophotrochozoa</taxon>
        <taxon>Mollusca</taxon>
        <taxon>Gastropoda</taxon>
        <taxon>Heterobranchia</taxon>
        <taxon>Euthyneura</taxon>
        <taxon>Panpulmonata</taxon>
        <taxon>Sacoglossa</taxon>
        <taxon>Placobranchoidea</taxon>
        <taxon>Plakobranchidae</taxon>
        <taxon>Plakobranchus</taxon>
    </lineage>
</organism>
<feature type="compositionally biased region" description="Gly residues" evidence="1">
    <location>
        <begin position="77"/>
        <end position="87"/>
    </location>
</feature>
<dbReference type="Pfam" id="PF04629">
    <property type="entry name" value="ICA69"/>
    <property type="match status" value="2"/>
</dbReference>
<evidence type="ECO:0000259" key="2">
    <source>
        <dbReference type="SMART" id="SM01237"/>
    </source>
</evidence>
<comment type="caution">
    <text evidence="3">The sequence shown here is derived from an EMBL/GenBank/DDBJ whole genome shotgun (WGS) entry which is preliminary data.</text>
</comment>
<gene>
    <name evidence="3" type="ORF">PoB_003934100</name>
</gene>
<dbReference type="InterPro" id="IPR024114">
    <property type="entry name" value="Islet_autoAg_Ica1/Ica1-like"/>
</dbReference>
<dbReference type="GO" id="GO:0051049">
    <property type="term" value="P:regulation of transport"/>
    <property type="evidence" value="ECO:0007669"/>
    <property type="project" value="TreeGrafter"/>
</dbReference>
<feature type="region of interest" description="Disordered" evidence="1">
    <location>
        <begin position="71"/>
        <end position="170"/>
    </location>
</feature>
<sequence length="203" mass="20650">MGRAELMQYMRIEGKKDRDLLTDDMLTSPGDGLGVNDDAGKDDMELLNEILNASSSSVGGGDDEFAQEWDSVFGTGSAAGSGPGVAGGPLVSDLTLGNNTGSADAGLSGSMSSLSSSSLASGGVPKKAPDFLPSSLLDTGMAEVDQTSQNAAASDKKKSKPQTLGKGLPPSADMSAWFNLFADLDPLSNPDAIGRKPADMTDA</sequence>
<dbReference type="AlphaFoldDB" id="A0AAV4ANU9"/>
<keyword evidence="4" id="KW-1185">Reference proteome</keyword>
<evidence type="ECO:0000256" key="1">
    <source>
        <dbReference type="SAM" id="MobiDB-lite"/>
    </source>
</evidence>
<accession>A0AAV4ANU9</accession>
<protein>
    <submittedName>
        <fullName evidence="3">Islet cell autoantigen 1</fullName>
    </submittedName>
</protein>
<dbReference type="EMBL" id="BLXT01004464">
    <property type="protein sequence ID" value="GFO12836.1"/>
    <property type="molecule type" value="Genomic_DNA"/>
</dbReference>
<proteinExistence type="predicted"/>